<dbReference type="AlphaFoldDB" id="A0A1Y6FAV6"/>
<dbReference type="EC" id="3.5.4.3" evidence="3 7"/>
<evidence type="ECO:0000256" key="3">
    <source>
        <dbReference type="ARBA" id="ARBA00012781"/>
    </source>
</evidence>
<comment type="catalytic activity">
    <reaction evidence="8">
        <text>guanine + H2O + H(+) = xanthine + NH4(+)</text>
        <dbReference type="Rhea" id="RHEA:14665"/>
        <dbReference type="ChEBI" id="CHEBI:15377"/>
        <dbReference type="ChEBI" id="CHEBI:15378"/>
        <dbReference type="ChEBI" id="CHEBI:16235"/>
        <dbReference type="ChEBI" id="CHEBI:17712"/>
        <dbReference type="ChEBI" id="CHEBI:28938"/>
        <dbReference type="EC" id="3.5.4.3"/>
    </reaction>
</comment>
<feature type="domain" description="Amidohydrolase-related" evidence="9">
    <location>
        <begin position="65"/>
        <end position="423"/>
    </location>
</feature>
<comment type="similarity">
    <text evidence="2 8">Belongs to the metallo-dependent hydrolases superfamily. ATZ/TRZ family.</text>
</comment>
<dbReference type="EMBL" id="FXWK01000001">
    <property type="protein sequence ID" value="SMQ72058.1"/>
    <property type="molecule type" value="Genomic_DNA"/>
</dbReference>
<dbReference type="GO" id="GO:0006147">
    <property type="term" value="P:guanine catabolic process"/>
    <property type="evidence" value="ECO:0007669"/>
    <property type="project" value="UniProtKB-UniRule"/>
</dbReference>
<dbReference type="SUPFAM" id="SSF51556">
    <property type="entry name" value="Metallo-dependent hydrolases"/>
    <property type="match status" value="1"/>
</dbReference>
<dbReference type="GO" id="GO:0008270">
    <property type="term" value="F:zinc ion binding"/>
    <property type="evidence" value="ECO:0007669"/>
    <property type="project" value="UniProtKB-UniRule"/>
</dbReference>
<evidence type="ECO:0000256" key="7">
    <source>
        <dbReference type="NCBIfam" id="TIGR02967"/>
    </source>
</evidence>
<evidence type="ECO:0000259" key="9">
    <source>
        <dbReference type="Pfam" id="PF01979"/>
    </source>
</evidence>
<keyword evidence="11" id="KW-1185">Reference proteome</keyword>
<evidence type="ECO:0000313" key="10">
    <source>
        <dbReference type="EMBL" id="SMQ72058.1"/>
    </source>
</evidence>
<dbReference type="UniPathway" id="UPA00603">
    <property type="reaction ID" value="UER00660"/>
</dbReference>
<dbReference type="InterPro" id="IPR014311">
    <property type="entry name" value="Guanine_deaminase"/>
</dbReference>
<dbReference type="InterPro" id="IPR011059">
    <property type="entry name" value="Metal-dep_hydrolase_composite"/>
</dbReference>
<comment type="cofactor">
    <cofactor evidence="8">
        <name>Zn(2+)</name>
        <dbReference type="ChEBI" id="CHEBI:29105"/>
    </cofactor>
    <text evidence="8">Binds 1 zinc ion per subunit.</text>
</comment>
<accession>A0A1Y6FAV6</accession>
<dbReference type="PANTHER" id="PTHR11271">
    <property type="entry name" value="GUANINE DEAMINASE"/>
    <property type="match status" value="1"/>
</dbReference>
<dbReference type="Pfam" id="PF01979">
    <property type="entry name" value="Amidohydro_1"/>
    <property type="match status" value="1"/>
</dbReference>
<dbReference type="InterPro" id="IPR051607">
    <property type="entry name" value="Metallo-dep_hydrolases"/>
</dbReference>
<dbReference type="NCBIfam" id="TIGR02967">
    <property type="entry name" value="guan_deamin"/>
    <property type="match status" value="1"/>
</dbReference>
<evidence type="ECO:0000256" key="8">
    <source>
        <dbReference type="RuleBase" id="RU366009"/>
    </source>
</evidence>
<keyword evidence="5 8" id="KW-0378">Hydrolase</keyword>
<evidence type="ECO:0000256" key="4">
    <source>
        <dbReference type="ARBA" id="ARBA00022723"/>
    </source>
</evidence>
<keyword evidence="6 8" id="KW-0862">Zinc</keyword>
<dbReference type="InterPro" id="IPR032466">
    <property type="entry name" value="Metal_Hydrolase"/>
</dbReference>
<dbReference type="RefSeq" id="WP_086470273.1">
    <property type="nucleotide sequence ID" value="NZ_FXWK01000001.1"/>
</dbReference>
<dbReference type="GO" id="GO:0005829">
    <property type="term" value="C:cytosol"/>
    <property type="evidence" value="ECO:0007669"/>
    <property type="project" value="TreeGrafter"/>
</dbReference>
<evidence type="ECO:0000256" key="2">
    <source>
        <dbReference type="ARBA" id="ARBA00006745"/>
    </source>
</evidence>
<comment type="function">
    <text evidence="8">Catalyzes the hydrolytic deamination of guanine, producing xanthine and ammonia.</text>
</comment>
<protein>
    <recommendedName>
        <fullName evidence="3 7">Guanine deaminase</fullName>
        <shortName evidence="8">Guanase</shortName>
        <ecNumber evidence="3 7">3.5.4.3</ecNumber>
    </recommendedName>
    <alternativeName>
        <fullName evidence="8">Guanine aminohydrolase</fullName>
    </alternativeName>
</protein>
<evidence type="ECO:0000256" key="5">
    <source>
        <dbReference type="ARBA" id="ARBA00022801"/>
    </source>
</evidence>
<proteinExistence type="inferred from homology"/>
<comment type="pathway">
    <text evidence="1 8">Purine metabolism; guanine degradation; xanthine from guanine: step 1/1.</text>
</comment>
<dbReference type="NCBIfam" id="NF006679">
    <property type="entry name" value="PRK09228.1"/>
    <property type="match status" value="1"/>
</dbReference>
<gene>
    <name evidence="10" type="ORF">SAMN06295905_2009</name>
</gene>
<reference evidence="11" key="1">
    <citation type="submission" date="2017-04" db="EMBL/GenBank/DDBJ databases">
        <authorList>
            <person name="Varghese N."/>
            <person name="Submissions S."/>
        </authorList>
    </citation>
    <scope>NUCLEOTIDE SEQUENCE [LARGE SCALE GENOMIC DNA]</scope>
</reference>
<dbReference type="SUPFAM" id="SSF51338">
    <property type="entry name" value="Composite domain of metallo-dependent hydrolases"/>
    <property type="match status" value="1"/>
</dbReference>
<organism evidence="10 11">
    <name type="scientific">Devosia lucknowensis</name>
    <dbReference type="NCBI Taxonomy" id="1096929"/>
    <lineage>
        <taxon>Bacteria</taxon>
        <taxon>Pseudomonadati</taxon>
        <taxon>Pseudomonadota</taxon>
        <taxon>Alphaproteobacteria</taxon>
        <taxon>Hyphomicrobiales</taxon>
        <taxon>Devosiaceae</taxon>
        <taxon>Devosia</taxon>
    </lineage>
</organism>
<dbReference type="OrthoDB" id="9787621at2"/>
<sequence length="433" mass="47142">MSRTILRGRVLSFHRAPLAIDDAESYLYLEDGAVSIEDGIVTAVGDYAEAETAGAVIIDHRPNLILPGFIDLHLHYVQSQMMAAYAGSLLEWLNTYTFIEEQKFSQQGHGDAVAIDFYDALIRHGTTTAVAYCSSHPRSVDAFFAEAQRRNMLMVGGKVMMDRNAPEELCDTAQSGYDDTKALIARWHGRGRALYAISPRFAITSTPEQMEAAQALVAEHPECYVQTHLSENDAEISFSMELYPRAKDYTGIYEGYGLLGRKTLLGHCIHLNHREAAVLAETGSVAVFCPTSNLFLGSGLFDRERLLNNGVRVGIATDIGGGTSVSMLRTLDEGYKVLQLRGQRLNPLASFHMATRGNAEALGLEDTIGSIAPGRAADLVVLDAAATPTMRLRHATLSSLVEELFLLQTLGDDRAIAEVYVAGARAKSTLVGL</sequence>
<evidence type="ECO:0000313" key="11">
    <source>
        <dbReference type="Proteomes" id="UP000194474"/>
    </source>
</evidence>
<dbReference type="GO" id="GO:0008892">
    <property type="term" value="F:guanine deaminase activity"/>
    <property type="evidence" value="ECO:0007669"/>
    <property type="project" value="UniProtKB-UniRule"/>
</dbReference>
<keyword evidence="4 8" id="KW-0479">Metal-binding</keyword>
<dbReference type="Gene3D" id="3.20.20.140">
    <property type="entry name" value="Metal-dependent hydrolases"/>
    <property type="match status" value="1"/>
</dbReference>
<dbReference type="Gene3D" id="2.30.40.10">
    <property type="entry name" value="Urease, subunit C, domain 1"/>
    <property type="match status" value="1"/>
</dbReference>
<dbReference type="PANTHER" id="PTHR11271:SF6">
    <property type="entry name" value="GUANINE DEAMINASE"/>
    <property type="match status" value="1"/>
</dbReference>
<dbReference type="InterPro" id="IPR006680">
    <property type="entry name" value="Amidohydro-rel"/>
</dbReference>
<evidence type="ECO:0000256" key="6">
    <source>
        <dbReference type="ARBA" id="ARBA00022833"/>
    </source>
</evidence>
<name>A0A1Y6FAV6_9HYPH</name>
<evidence type="ECO:0000256" key="1">
    <source>
        <dbReference type="ARBA" id="ARBA00004984"/>
    </source>
</evidence>
<dbReference type="Proteomes" id="UP000194474">
    <property type="component" value="Unassembled WGS sequence"/>
</dbReference>